<dbReference type="AlphaFoldDB" id="A0A7G9Z4M8"/>
<proteinExistence type="predicted"/>
<protein>
    <submittedName>
        <fullName evidence="1">Uncharacterized protein</fullName>
    </submittedName>
</protein>
<dbReference type="EMBL" id="MT631606">
    <property type="protein sequence ID" value="QNO55212.1"/>
    <property type="molecule type" value="Genomic_DNA"/>
</dbReference>
<sequence>MRAAGVTPRRAKGNATPLFENGLGMPRTFSPSVVWLGLGYYIDNDKKIIYRRKNRNKKGIVKWNGKGKKETLFCHNAIFCD</sequence>
<gene>
    <name evidence="1" type="ORF">MHJDHPNH_00014</name>
</gene>
<organism evidence="1">
    <name type="scientific">Candidatus Methanophaga sp. ANME-1 ERB7</name>
    <dbReference type="NCBI Taxonomy" id="2759913"/>
    <lineage>
        <taxon>Archaea</taxon>
        <taxon>Methanobacteriati</taxon>
        <taxon>Methanobacteriota</taxon>
        <taxon>Stenosarchaea group</taxon>
        <taxon>Methanomicrobia</taxon>
        <taxon>Candidatus Methanophagales</taxon>
        <taxon>Candidatus Methanophagaceae</taxon>
        <taxon>Candidatus Methanophaga</taxon>
    </lineage>
</organism>
<accession>A0A7G9Z4M8</accession>
<evidence type="ECO:0000313" key="1">
    <source>
        <dbReference type="EMBL" id="QNO55212.1"/>
    </source>
</evidence>
<name>A0A7G9Z4M8_9EURY</name>
<reference evidence="1" key="1">
    <citation type="submission" date="2020-06" db="EMBL/GenBank/DDBJ databases">
        <title>Unique genomic features of the anaerobic methanotrophic archaea.</title>
        <authorList>
            <person name="Chadwick G.L."/>
            <person name="Skennerton C.T."/>
            <person name="Laso-Perez R."/>
            <person name="Leu A.O."/>
            <person name="Speth D.R."/>
            <person name="Yu H."/>
            <person name="Morgan-Lang C."/>
            <person name="Hatzenpichler R."/>
            <person name="Goudeau D."/>
            <person name="Malmstrom R."/>
            <person name="Brazelton W.J."/>
            <person name="Woyke T."/>
            <person name="Hallam S.J."/>
            <person name="Tyson G.W."/>
            <person name="Wegener G."/>
            <person name="Boetius A."/>
            <person name="Orphan V."/>
        </authorList>
    </citation>
    <scope>NUCLEOTIDE SEQUENCE</scope>
</reference>